<comment type="caution">
    <text evidence="1">The sequence shown here is derived from an EMBL/GenBank/DDBJ whole genome shotgun (WGS) entry which is preliminary data.</text>
</comment>
<keyword evidence="2" id="KW-1185">Reference proteome</keyword>
<dbReference type="Proteomes" id="UP001596139">
    <property type="component" value="Unassembled WGS sequence"/>
</dbReference>
<dbReference type="RefSeq" id="WP_245659611.1">
    <property type="nucleotide sequence ID" value="NZ_JBHSPX010000008.1"/>
</dbReference>
<reference evidence="2" key="1">
    <citation type="journal article" date="2019" name="Int. J. Syst. Evol. Microbiol.">
        <title>The Global Catalogue of Microorganisms (GCM) 10K type strain sequencing project: providing services to taxonomists for standard genome sequencing and annotation.</title>
        <authorList>
            <consortium name="The Broad Institute Genomics Platform"/>
            <consortium name="The Broad Institute Genome Sequencing Center for Infectious Disease"/>
            <person name="Wu L."/>
            <person name="Ma J."/>
        </authorList>
    </citation>
    <scope>NUCLEOTIDE SEQUENCE [LARGE SCALE GENOMIC DNA]</scope>
    <source>
        <strain evidence="2">CGMCC 1.15180</strain>
    </source>
</reference>
<evidence type="ECO:0000313" key="2">
    <source>
        <dbReference type="Proteomes" id="UP001596139"/>
    </source>
</evidence>
<name>A0ABW1MRA3_9ACTN</name>
<protein>
    <submittedName>
        <fullName evidence="1">Uncharacterized protein</fullName>
    </submittedName>
</protein>
<dbReference type="EMBL" id="JBHSPX010000008">
    <property type="protein sequence ID" value="MFC6066369.1"/>
    <property type="molecule type" value="Genomic_DNA"/>
</dbReference>
<sequence length="59" mass="6105">MRCARQDVAGRGEPVGLLAEVDLDMAVNIEHEDAAYSRTEGLALAAKDPGSCGGEPGFS</sequence>
<gene>
    <name evidence="1" type="ORF">ACFP4F_28025</name>
</gene>
<organism evidence="1 2">
    <name type="scientific">Streptomyces ochraceiscleroticus</name>
    <dbReference type="NCBI Taxonomy" id="47761"/>
    <lineage>
        <taxon>Bacteria</taxon>
        <taxon>Bacillati</taxon>
        <taxon>Actinomycetota</taxon>
        <taxon>Actinomycetes</taxon>
        <taxon>Kitasatosporales</taxon>
        <taxon>Streptomycetaceae</taxon>
        <taxon>Streptomyces</taxon>
    </lineage>
</organism>
<proteinExistence type="predicted"/>
<accession>A0ABW1MRA3</accession>
<evidence type="ECO:0000313" key="1">
    <source>
        <dbReference type="EMBL" id="MFC6066369.1"/>
    </source>
</evidence>